<organism evidence="2 3">
    <name type="scientific">Gonium pectorale</name>
    <name type="common">Green alga</name>
    <dbReference type="NCBI Taxonomy" id="33097"/>
    <lineage>
        <taxon>Eukaryota</taxon>
        <taxon>Viridiplantae</taxon>
        <taxon>Chlorophyta</taxon>
        <taxon>core chlorophytes</taxon>
        <taxon>Chlorophyceae</taxon>
        <taxon>CS clade</taxon>
        <taxon>Chlamydomonadales</taxon>
        <taxon>Volvocaceae</taxon>
        <taxon>Gonium</taxon>
    </lineage>
</organism>
<dbReference type="Proteomes" id="UP000075714">
    <property type="component" value="Unassembled WGS sequence"/>
</dbReference>
<reference evidence="3" key="1">
    <citation type="journal article" date="2016" name="Nat. Commun.">
        <title>The Gonium pectorale genome demonstrates co-option of cell cycle regulation during the evolution of multicellularity.</title>
        <authorList>
            <person name="Hanschen E.R."/>
            <person name="Marriage T.N."/>
            <person name="Ferris P.J."/>
            <person name="Hamaji T."/>
            <person name="Toyoda A."/>
            <person name="Fujiyama A."/>
            <person name="Neme R."/>
            <person name="Noguchi H."/>
            <person name="Minakuchi Y."/>
            <person name="Suzuki M."/>
            <person name="Kawai-Toyooka H."/>
            <person name="Smith D.R."/>
            <person name="Sparks H."/>
            <person name="Anderson J."/>
            <person name="Bakaric R."/>
            <person name="Luria V."/>
            <person name="Karger A."/>
            <person name="Kirschner M.W."/>
            <person name="Durand P.M."/>
            <person name="Michod R.E."/>
            <person name="Nozaki H."/>
            <person name="Olson B.J."/>
        </authorList>
    </citation>
    <scope>NUCLEOTIDE SEQUENCE [LARGE SCALE GENOMIC DNA]</scope>
    <source>
        <strain evidence="3">NIES-2863</strain>
    </source>
</reference>
<dbReference type="InterPro" id="IPR007914">
    <property type="entry name" value="UPF0193"/>
</dbReference>
<feature type="region of interest" description="Disordered" evidence="1">
    <location>
        <begin position="49"/>
        <end position="84"/>
    </location>
</feature>
<evidence type="ECO:0000256" key="1">
    <source>
        <dbReference type="SAM" id="MobiDB-lite"/>
    </source>
</evidence>
<evidence type="ECO:0000313" key="2">
    <source>
        <dbReference type="EMBL" id="KXZ47974.1"/>
    </source>
</evidence>
<sequence length="236" mass="27334">MEGDRDAPAAGPSSGGLEGAWKQFGRDNPAGKALYKLYNKDATKQLGNAYHNKNKVVHDKKLATGWTPPPVAEPPRPKPQRPQVEVPKFPRRIEYETARVDFIPRRRPLEVIQREIDAEYDRMRSAPQPPPNRPLLDEKEKSRLAELMRYRGKLPAITPEQLAEQRKHAPRKTERQQLEEMFEQIVGEINERREFLRDLEAAGRLRLETVHTVRAEIQQRVTELQRVDELLARCND</sequence>
<gene>
    <name evidence="2" type="ORF">GPECTOR_31g336</name>
</gene>
<accession>A0A150GDR2</accession>
<dbReference type="OrthoDB" id="189770at2759"/>
<dbReference type="PANTHER" id="PTHR28348">
    <property type="entry name" value="UPF0193 PROTEIN EVG1"/>
    <property type="match status" value="1"/>
</dbReference>
<evidence type="ECO:0000313" key="3">
    <source>
        <dbReference type="Proteomes" id="UP000075714"/>
    </source>
</evidence>
<dbReference type="AlphaFoldDB" id="A0A150GDR2"/>
<protein>
    <submittedName>
        <fullName evidence="2">Uncharacterized protein</fullName>
    </submittedName>
</protein>
<feature type="region of interest" description="Disordered" evidence="1">
    <location>
        <begin position="1"/>
        <end position="25"/>
    </location>
</feature>
<keyword evidence="3" id="KW-1185">Reference proteome</keyword>
<dbReference type="EMBL" id="LSYV01000032">
    <property type="protein sequence ID" value="KXZ47974.1"/>
    <property type="molecule type" value="Genomic_DNA"/>
</dbReference>
<dbReference type="PANTHER" id="PTHR28348:SF1">
    <property type="entry name" value="UPF0193 PROTEIN EVG1"/>
    <property type="match status" value="1"/>
</dbReference>
<proteinExistence type="predicted"/>
<comment type="caution">
    <text evidence="2">The sequence shown here is derived from an EMBL/GenBank/DDBJ whole genome shotgun (WGS) entry which is preliminary data.</text>
</comment>
<name>A0A150GDR2_GONPE</name>
<dbReference type="Pfam" id="PF05250">
    <property type="entry name" value="UPF0193"/>
    <property type="match status" value="1"/>
</dbReference>